<comment type="caution">
    <text evidence="1">The sequence shown here is derived from an EMBL/GenBank/DDBJ whole genome shotgun (WGS) entry which is preliminary data.</text>
</comment>
<name>A0A433D7G8_9FUNG</name>
<keyword evidence="2" id="KW-1185">Reference proteome</keyword>
<dbReference type="EMBL" id="RBNI01005336">
    <property type="protein sequence ID" value="RUP46810.1"/>
    <property type="molecule type" value="Genomic_DNA"/>
</dbReference>
<gene>
    <name evidence="1" type="ORF">BC936DRAFT_146499</name>
</gene>
<proteinExistence type="predicted"/>
<evidence type="ECO:0000313" key="1">
    <source>
        <dbReference type="EMBL" id="RUP46810.1"/>
    </source>
</evidence>
<accession>A0A433D7G8</accession>
<protein>
    <submittedName>
        <fullName evidence="1">Uncharacterized protein</fullName>
    </submittedName>
</protein>
<dbReference type="AlphaFoldDB" id="A0A433D7G8"/>
<sequence>MRLNAQLHREETLIRGHRKQSVMLTDAELLEIRGMHTEPPALRTFEGAYWRTALASFSTGLLVLKIFTREFYRIGITFFVFGAAMLAIAVWRRHTAGDVFNLNAPFKTGGNWVLLTTVVTLATYIFLWTLLWDLEGK</sequence>
<dbReference type="PANTHER" id="PTHR38646">
    <property type="entry name" value="YALI0F00814P"/>
    <property type="match status" value="1"/>
</dbReference>
<organism evidence="1 2">
    <name type="scientific">Jimgerdemannia flammicorona</name>
    <dbReference type="NCBI Taxonomy" id="994334"/>
    <lineage>
        <taxon>Eukaryota</taxon>
        <taxon>Fungi</taxon>
        <taxon>Fungi incertae sedis</taxon>
        <taxon>Mucoromycota</taxon>
        <taxon>Mucoromycotina</taxon>
        <taxon>Endogonomycetes</taxon>
        <taxon>Endogonales</taxon>
        <taxon>Endogonaceae</taxon>
        <taxon>Jimgerdemannia</taxon>
    </lineage>
</organism>
<evidence type="ECO:0000313" key="2">
    <source>
        <dbReference type="Proteomes" id="UP000268093"/>
    </source>
</evidence>
<dbReference type="PANTHER" id="PTHR38646:SF1">
    <property type="entry name" value="DUF202 DOMAIN-CONTAINING PROTEIN"/>
    <property type="match status" value="1"/>
</dbReference>
<dbReference type="Proteomes" id="UP000268093">
    <property type="component" value="Unassembled WGS sequence"/>
</dbReference>
<reference evidence="1 2" key="1">
    <citation type="journal article" date="2018" name="New Phytol.">
        <title>Phylogenomics of Endogonaceae and evolution of mycorrhizas within Mucoromycota.</title>
        <authorList>
            <person name="Chang Y."/>
            <person name="Desiro A."/>
            <person name="Na H."/>
            <person name="Sandor L."/>
            <person name="Lipzen A."/>
            <person name="Clum A."/>
            <person name="Barry K."/>
            <person name="Grigoriev I.V."/>
            <person name="Martin F.M."/>
            <person name="Stajich J.E."/>
            <person name="Smith M.E."/>
            <person name="Bonito G."/>
            <person name="Spatafora J.W."/>
        </authorList>
    </citation>
    <scope>NUCLEOTIDE SEQUENCE [LARGE SCALE GENOMIC DNA]</scope>
    <source>
        <strain evidence="1 2">GMNB39</strain>
    </source>
</reference>